<dbReference type="InterPro" id="IPR007372">
    <property type="entry name" value="Lipid/polyisoprenoid-bd_YceI"/>
</dbReference>
<dbReference type="SUPFAM" id="SSF101874">
    <property type="entry name" value="YceI-like"/>
    <property type="match status" value="1"/>
</dbReference>
<dbReference type="PANTHER" id="PTHR34406">
    <property type="entry name" value="PROTEIN YCEI"/>
    <property type="match status" value="1"/>
</dbReference>
<dbReference type="PANTHER" id="PTHR34406:SF1">
    <property type="entry name" value="PROTEIN YCEI"/>
    <property type="match status" value="1"/>
</dbReference>
<reference evidence="3" key="1">
    <citation type="journal article" date="2019" name="Int. J. Syst. Evol. Microbiol.">
        <title>The Global Catalogue of Microorganisms (GCM) 10K type strain sequencing project: providing services to taxonomists for standard genome sequencing and annotation.</title>
        <authorList>
            <consortium name="The Broad Institute Genomics Platform"/>
            <consortium name="The Broad Institute Genome Sequencing Center for Infectious Disease"/>
            <person name="Wu L."/>
            <person name="Ma J."/>
        </authorList>
    </citation>
    <scope>NUCLEOTIDE SEQUENCE [LARGE SCALE GENOMIC DNA]</scope>
    <source>
        <strain evidence="3">KCTC 42986</strain>
    </source>
</reference>
<evidence type="ECO:0000313" key="2">
    <source>
        <dbReference type="EMBL" id="MFC3107468.1"/>
    </source>
</evidence>
<keyword evidence="3" id="KW-1185">Reference proteome</keyword>
<proteinExistence type="predicted"/>
<organism evidence="2 3">
    <name type="scientific">Undibacterium arcticum</name>
    <dbReference type="NCBI Taxonomy" id="1762892"/>
    <lineage>
        <taxon>Bacteria</taxon>
        <taxon>Pseudomonadati</taxon>
        <taxon>Pseudomonadota</taxon>
        <taxon>Betaproteobacteria</taxon>
        <taxon>Burkholderiales</taxon>
        <taxon>Oxalobacteraceae</taxon>
        <taxon>Undibacterium</taxon>
    </lineage>
</organism>
<protein>
    <submittedName>
        <fullName evidence="2">YceI family protein</fullName>
    </submittedName>
</protein>
<gene>
    <name evidence="2" type="ORF">ACFOFO_05760</name>
</gene>
<accession>A0ABV7EXH2</accession>
<dbReference type="Pfam" id="PF04264">
    <property type="entry name" value="YceI"/>
    <property type="match status" value="1"/>
</dbReference>
<dbReference type="EMBL" id="JBHRTP010000015">
    <property type="protein sequence ID" value="MFC3107468.1"/>
    <property type="molecule type" value="Genomic_DNA"/>
</dbReference>
<dbReference type="Proteomes" id="UP001595530">
    <property type="component" value="Unassembled WGS sequence"/>
</dbReference>
<evidence type="ECO:0000259" key="1">
    <source>
        <dbReference type="SMART" id="SM00867"/>
    </source>
</evidence>
<dbReference type="RefSeq" id="WP_390322390.1">
    <property type="nucleotide sequence ID" value="NZ_JBHRTP010000015.1"/>
</dbReference>
<dbReference type="Gene3D" id="2.40.128.110">
    <property type="entry name" value="Lipid/polyisoprenoid-binding, YceI-like"/>
    <property type="match status" value="1"/>
</dbReference>
<comment type="caution">
    <text evidence="2">The sequence shown here is derived from an EMBL/GenBank/DDBJ whole genome shotgun (WGS) entry which is preliminary data.</text>
</comment>
<sequence>MHFQPLLRRRPVIATVLALTIALPGIAGAMLKTDTAKSSVSAVFKQMNVPVEAKFKKFNVQLDYNDAKPEASKANVEIDIGSFDLGDPQYNQEVLKKEWFNATQFPKASFVSSTIKPGAGGKLEVSGKLTIKGKTSDISFPLSVKKEGSNQIFDGSLPIKRLRYNIGEGEWQDTSMVADEVVIKFHVVTAQ</sequence>
<name>A0ABV7EXH2_9BURK</name>
<dbReference type="SMART" id="SM00867">
    <property type="entry name" value="YceI"/>
    <property type="match status" value="1"/>
</dbReference>
<dbReference type="InterPro" id="IPR036761">
    <property type="entry name" value="TTHA0802/YceI-like_sf"/>
</dbReference>
<feature type="domain" description="Lipid/polyisoprenoid-binding YceI-like" evidence="1">
    <location>
        <begin position="30"/>
        <end position="190"/>
    </location>
</feature>
<evidence type="ECO:0000313" key="3">
    <source>
        <dbReference type="Proteomes" id="UP001595530"/>
    </source>
</evidence>